<reference evidence="1" key="1">
    <citation type="journal article" date="2015" name="Genome Biol. Evol.">
        <title>Organellar Genomes of White Spruce (Picea glauca): Assembly and Annotation.</title>
        <authorList>
            <person name="Jackman S.D."/>
            <person name="Warren R.L."/>
            <person name="Gibb E.A."/>
            <person name="Vandervalk B.P."/>
            <person name="Mohamadi H."/>
            <person name="Chu J."/>
            <person name="Raymond A."/>
            <person name="Pleasance S."/>
            <person name="Coope R."/>
            <person name="Wildung M.R."/>
            <person name="Ritland C.E."/>
            <person name="Bousquet J."/>
            <person name="Jones S.J."/>
            <person name="Bohlmann J."/>
            <person name="Birol I."/>
        </authorList>
    </citation>
    <scope>NUCLEOTIDE SEQUENCE [LARGE SCALE GENOMIC DNA]</scope>
    <source>
        <tissue evidence="1">Flushing bud</tissue>
    </source>
</reference>
<protein>
    <submittedName>
        <fullName evidence="1">Uncharacterized protein</fullName>
    </submittedName>
</protein>
<name>A0A124GNG0_PICGL</name>
<accession>A0A124GNG0</accession>
<proteinExistence type="predicted"/>
<dbReference type="EMBL" id="LKAM01000005">
    <property type="protein sequence ID" value="KUM48698.1"/>
    <property type="molecule type" value="Genomic_DNA"/>
</dbReference>
<keyword evidence="1" id="KW-0496">Mitochondrion</keyword>
<geneLocation type="mitochondrion" evidence="1"/>
<gene>
    <name evidence="1" type="ORF">ABT39_MTgene4713</name>
</gene>
<dbReference type="AlphaFoldDB" id="A0A124GNG0"/>
<sequence length="121" mass="14415">MHMNSHLYRDRPSKLDTTYIPLTATGRHTPSALAFYRSYRSASRPRPHYVSFMLAYDCRFKKSYHPSFLCSRKVVRIIAASFMLYGRMIPYSARIFLFPQRHILFASVSMFAFCFRFRESY</sequence>
<evidence type="ECO:0000313" key="1">
    <source>
        <dbReference type="EMBL" id="KUM48698.1"/>
    </source>
</evidence>
<comment type="caution">
    <text evidence="1">The sequence shown here is derived from an EMBL/GenBank/DDBJ whole genome shotgun (WGS) entry which is preliminary data.</text>
</comment>
<organism evidence="1">
    <name type="scientific">Picea glauca</name>
    <name type="common">White spruce</name>
    <name type="synonym">Pinus glauca</name>
    <dbReference type="NCBI Taxonomy" id="3330"/>
    <lineage>
        <taxon>Eukaryota</taxon>
        <taxon>Viridiplantae</taxon>
        <taxon>Streptophyta</taxon>
        <taxon>Embryophyta</taxon>
        <taxon>Tracheophyta</taxon>
        <taxon>Spermatophyta</taxon>
        <taxon>Pinopsida</taxon>
        <taxon>Pinidae</taxon>
        <taxon>Conifers I</taxon>
        <taxon>Pinales</taxon>
        <taxon>Pinaceae</taxon>
        <taxon>Picea</taxon>
    </lineage>
</organism>